<comment type="similarity">
    <text evidence="3">Belongs to the dihydroxyacetone kinase (DAK) family.</text>
</comment>
<comment type="catalytic activity">
    <reaction evidence="10">
        <text>dihydroxyacetone + ATP = dihydroxyacetone phosphate + ADP + H(+)</text>
        <dbReference type="Rhea" id="RHEA:15773"/>
        <dbReference type="ChEBI" id="CHEBI:15378"/>
        <dbReference type="ChEBI" id="CHEBI:16016"/>
        <dbReference type="ChEBI" id="CHEBI:30616"/>
        <dbReference type="ChEBI" id="CHEBI:57642"/>
        <dbReference type="ChEBI" id="CHEBI:456216"/>
        <dbReference type="EC" id="2.7.1.29"/>
    </reaction>
</comment>
<dbReference type="GO" id="GO:0019588">
    <property type="term" value="P:anaerobic glycerol catabolic process"/>
    <property type="evidence" value="ECO:0007669"/>
    <property type="project" value="UniProtKB-UniPathway"/>
</dbReference>
<dbReference type="PANTHER" id="PTHR28629">
    <property type="entry name" value="TRIOKINASE/FMN CYCLASE"/>
    <property type="match status" value="1"/>
</dbReference>
<keyword evidence="14" id="KW-1185">Reference proteome</keyword>
<name>A0A137P0S7_CONC2</name>
<dbReference type="InterPro" id="IPR050861">
    <property type="entry name" value="Dihydroxyacetone_Kinase"/>
</dbReference>
<dbReference type="GO" id="GO:0004371">
    <property type="term" value="F:glycerone kinase activity"/>
    <property type="evidence" value="ECO:0007669"/>
    <property type="project" value="UniProtKB-EC"/>
</dbReference>
<dbReference type="InterPro" id="IPR004007">
    <property type="entry name" value="DhaL_dom"/>
</dbReference>
<evidence type="ECO:0000259" key="11">
    <source>
        <dbReference type="PROSITE" id="PS51480"/>
    </source>
</evidence>
<dbReference type="GO" id="GO:0005524">
    <property type="term" value="F:ATP binding"/>
    <property type="evidence" value="ECO:0007669"/>
    <property type="project" value="UniProtKB-KW"/>
</dbReference>
<dbReference type="Pfam" id="PF02733">
    <property type="entry name" value="Dak1"/>
    <property type="match status" value="1"/>
</dbReference>
<comment type="function">
    <text evidence="1">Catalyzes both the phosphorylation of dihydroxyacetone and of glyceraldehyde.</text>
</comment>
<keyword evidence="4" id="KW-0808">Transferase</keyword>
<dbReference type="STRING" id="796925.A0A137P0S7"/>
<gene>
    <name evidence="13" type="ORF">CONCODRAFT_9002</name>
</gene>
<dbReference type="OMA" id="ALNMNGF"/>
<dbReference type="SUPFAM" id="SSF82549">
    <property type="entry name" value="DAK1/DegV-like"/>
    <property type="match status" value="1"/>
</dbReference>
<proteinExistence type="inferred from homology"/>
<keyword evidence="5" id="KW-0547">Nucleotide-binding</keyword>
<evidence type="ECO:0000313" key="14">
    <source>
        <dbReference type="Proteomes" id="UP000070444"/>
    </source>
</evidence>
<dbReference type="UniPathway" id="UPA00617">
    <property type="reaction ID" value="UER00669"/>
</dbReference>
<keyword evidence="7" id="KW-0319">Glycerol metabolism</keyword>
<reference evidence="13 14" key="1">
    <citation type="journal article" date="2015" name="Genome Biol. Evol.">
        <title>Phylogenomic analyses indicate that early fungi evolved digesting cell walls of algal ancestors of land plants.</title>
        <authorList>
            <person name="Chang Y."/>
            <person name="Wang S."/>
            <person name="Sekimoto S."/>
            <person name="Aerts A.L."/>
            <person name="Choi C."/>
            <person name="Clum A."/>
            <person name="LaButti K.M."/>
            <person name="Lindquist E.A."/>
            <person name="Yee Ngan C."/>
            <person name="Ohm R.A."/>
            <person name="Salamov A.A."/>
            <person name="Grigoriev I.V."/>
            <person name="Spatafora J.W."/>
            <person name="Berbee M.L."/>
        </authorList>
    </citation>
    <scope>NUCLEOTIDE SEQUENCE [LARGE SCALE GENOMIC DNA]</scope>
    <source>
        <strain evidence="13 14">NRRL 28638</strain>
    </source>
</reference>
<dbReference type="PROSITE" id="PS51481">
    <property type="entry name" value="DHAK"/>
    <property type="match status" value="1"/>
</dbReference>
<evidence type="ECO:0000256" key="7">
    <source>
        <dbReference type="ARBA" id="ARBA00022798"/>
    </source>
</evidence>
<organism evidence="13 14">
    <name type="scientific">Conidiobolus coronatus (strain ATCC 28846 / CBS 209.66 / NRRL 28638)</name>
    <name type="common">Delacroixia coronata</name>
    <dbReference type="NCBI Taxonomy" id="796925"/>
    <lineage>
        <taxon>Eukaryota</taxon>
        <taxon>Fungi</taxon>
        <taxon>Fungi incertae sedis</taxon>
        <taxon>Zoopagomycota</taxon>
        <taxon>Entomophthoromycotina</taxon>
        <taxon>Entomophthoromycetes</taxon>
        <taxon>Entomophthorales</taxon>
        <taxon>Ancylistaceae</taxon>
        <taxon>Conidiobolus</taxon>
    </lineage>
</organism>
<dbReference type="Gene3D" id="3.30.1180.20">
    <property type="entry name" value="Dihydroxyacetone kinase, domain 2"/>
    <property type="match status" value="1"/>
</dbReference>
<feature type="domain" description="DhaL" evidence="11">
    <location>
        <begin position="398"/>
        <end position="599"/>
    </location>
</feature>
<keyword evidence="6" id="KW-0418">Kinase</keyword>
<evidence type="ECO:0000256" key="5">
    <source>
        <dbReference type="ARBA" id="ARBA00022741"/>
    </source>
</evidence>
<evidence type="ECO:0000256" key="6">
    <source>
        <dbReference type="ARBA" id="ARBA00022777"/>
    </source>
</evidence>
<dbReference type="InterPro" id="IPR036117">
    <property type="entry name" value="DhaL_dom_sf"/>
</dbReference>
<dbReference type="Proteomes" id="UP000070444">
    <property type="component" value="Unassembled WGS sequence"/>
</dbReference>
<dbReference type="Gene3D" id="1.25.40.340">
    <property type="match status" value="1"/>
</dbReference>
<dbReference type="OrthoDB" id="1724672at2759"/>
<evidence type="ECO:0000256" key="4">
    <source>
        <dbReference type="ARBA" id="ARBA00022679"/>
    </source>
</evidence>
<dbReference type="EMBL" id="KQ964565">
    <property type="protein sequence ID" value="KXN68676.1"/>
    <property type="molecule type" value="Genomic_DNA"/>
</dbReference>
<dbReference type="Pfam" id="PF02734">
    <property type="entry name" value="Dak2"/>
    <property type="match status" value="1"/>
</dbReference>
<dbReference type="GO" id="GO:0005829">
    <property type="term" value="C:cytosol"/>
    <property type="evidence" value="ECO:0007669"/>
    <property type="project" value="TreeGrafter"/>
</dbReference>
<comment type="catalytic activity">
    <reaction evidence="9">
        <text>D-glyceraldehyde + ATP = D-glyceraldehyde 3-phosphate + ADP + H(+)</text>
        <dbReference type="Rhea" id="RHEA:13941"/>
        <dbReference type="ChEBI" id="CHEBI:15378"/>
        <dbReference type="ChEBI" id="CHEBI:17378"/>
        <dbReference type="ChEBI" id="CHEBI:30616"/>
        <dbReference type="ChEBI" id="CHEBI:59776"/>
        <dbReference type="ChEBI" id="CHEBI:456216"/>
        <dbReference type="EC" id="2.7.1.28"/>
    </reaction>
</comment>
<keyword evidence="8" id="KW-0067">ATP-binding</keyword>
<dbReference type="PROSITE" id="PS51480">
    <property type="entry name" value="DHAL"/>
    <property type="match status" value="1"/>
</dbReference>
<dbReference type="PANTHER" id="PTHR28629:SF4">
    <property type="entry name" value="TRIOKINASE_FMN CYCLASE"/>
    <property type="match status" value="1"/>
</dbReference>
<comment type="pathway">
    <text evidence="2">Polyol metabolism; glycerol fermentation; glycerone phosphate from glycerol (oxidative route): step 2/2.</text>
</comment>
<dbReference type="FunFam" id="3.40.50.10440:FF:000001">
    <property type="entry name" value="Dihydroxyacetone kinase, DhaK subunit"/>
    <property type="match status" value="1"/>
</dbReference>
<evidence type="ECO:0000256" key="9">
    <source>
        <dbReference type="ARBA" id="ARBA00047974"/>
    </source>
</evidence>
<dbReference type="AlphaFoldDB" id="A0A137P0S7"/>
<dbReference type="GO" id="GO:0050354">
    <property type="term" value="F:triokinase activity"/>
    <property type="evidence" value="ECO:0007669"/>
    <property type="project" value="UniProtKB-EC"/>
</dbReference>
<evidence type="ECO:0000259" key="12">
    <source>
        <dbReference type="PROSITE" id="PS51481"/>
    </source>
</evidence>
<dbReference type="InterPro" id="IPR004006">
    <property type="entry name" value="DhaK_dom"/>
</dbReference>
<evidence type="ECO:0000256" key="2">
    <source>
        <dbReference type="ARBA" id="ARBA00004778"/>
    </source>
</evidence>
<sequence length="670" mass="71554">MEIPTNKSGKHFLADAVTLTKDSLRGLVSAYEYLKLDETHKVVYVSNLGSIRSQQVTLFSGGGSGHEPAHSGYVGPGLLSAAVVGHVFASPSSSQVLSCLRRTYSKTHGTIVIVMNYSGDIFNFARAIERFKTEHLNASDSLPKVEMIVVGDDIGVVSQNDEENAAVGRRGVAGTVLVNKIAGAAASRKYKFEDVMRVANYTSSNIFTLGCALNSASVPGQGIPRELKHNEIEIGMGIHNEPGYSKESLVPADILIPRLIRHIVESSPARKVLDNKKFPEIVLFVNNLGGTSNLEMGLVTKLAVDSATSAGLSVARVFSGTYMSGLAMPGVSISVFVLPGEATDTANAEKQEILDLIAEQAFSPGWICHPIITVGNAFDEEADNYTGPQLKYNPTSDLKWEKAIISAYEEVVRCEAEITRLDAELGDGDAGVVLLAGATAVSKAAKEGKLPLKETAAALAQISSVVEDSMGGTSGIIYCLFLDGLSQNMRKLLGGDQQGEVTLCAKLWGEAMVGALDTLYQYTSARPGHCTLIDALAPFSQTLANTGDVNLALKAAVDGSNATANMKPMRGRAVYTGKGQGLCDAGAVGLVSVLKALSAYLRDKEAIGMQARSIAKLMPFDFYIGYIPGKLNVIAAHNIFCLKATKLGLDWLPKIILKERTKQFHRQHRK</sequence>
<dbReference type="Gene3D" id="3.40.50.10440">
    <property type="entry name" value="Dihydroxyacetone kinase, domain 1"/>
    <property type="match status" value="1"/>
</dbReference>
<evidence type="ECO:0000313" key="13">
    <source>
        <dbReference type="EMBL" id="KXN68676.1"/>
    </source>
</evidence>
<evidence type="ECO:0000256" key="1">
    <source>
        <dbReference type="ARBA" id="ARBA00003264"/>
    </source>
</evidence>
<accession>A0A137P0S7</accession>
<dbReference type="SMART" id="SM01120">
    <property type="entry name" value="Dak2"/>
    <property type="match status" value="1"/>
</dbReference>
<dbReference type="SUPFAM" id="SSF101473">
    <property type="entry name" value="DhaL-like"/>
    <property type="match status" value="1"/>
</dbReference>
<evidence type="ECO:0000256" key="3">
    <source>
        <dbReference type="ARBA" id="ARBA00008757"/>
    </source>
</evidence>
<feature type="domain" description="DhaK" evidence="12">
    <location>
        <begin position="15"/>
        <end position="366"/>
    </location>
</feature>
<evidence type="ECO:0000256" key="8">
    <source>
        <dbReference type="ARBA" id="ARBA00022840"/>
    </source>
</evidence>
<protein>
    <submittedName>
        <fullName evidence="13">Dak1-domain-containing protein</fullName>
    </submittedName>
</protein>
<evidence type="ECO:0000256" key="10">
    <source>
        <dbReference type="ARBA" id="ARBA00048898"/>
    </source>
</evidence>